<dbReference type="InterPro" id="IPR019074">
    <property type="entry name" value="YabQ"/>
</dbReference>
<proteinExistence type="predicted"/>
<keyword evidence="1" id="KW-0812">Transmembrane</keyword>
<evidence type="ECO:0000313" key="3">
    <source>
        <dbReference type="Proteomes" id="UP000198915"/>
    </source>
</evidence>
<dbReference type="STRING" id="1884381.SAMN05518846_118100"/>
<sequence length="190" mass="22220">MSIAIQLQTVLAMSTCGALMGMGFDTYHVFKGKSRLPLWMVFIFDVLFWIGSMGAVFLILVKVNDGIIRFPIFFGMIFGAWVYFVVGSKKYIQFLHRVIKFCQWFYRTVLQIIDTLVVRPILFFYRVILMVLAFLYSVLLAILGFLWKVARFVTSPFARWGQHLGKKMFGKTKGIWTNGKNWFHSKRKRD</sequence>
<name>A0A1I4BUS1_9BACL</name>
<dbReference type="NCBIfam" id="TIGR02893">
    <property type="entry name" value="spore_yabQ"/>
    <property type="match status" value="1"/>
</dbReference>
<keyword evidence="3" id="KW-1185">Reference proteome</keyword>
<accession>A0A1I4BUS1</accession>
<keyword evidence="1" id="KW-0472">Membrane</keyword>
<gene>
    <name evidence="2" type="ORF">SAMN05518846_118100</name>
</gene>
<dbReference type="Pfam" id="PF09578">
    <property type="entry name" value="Spore_YabQ"/>
    <property type="match status" value="1"/>
</dbReference>
<feature type="transmembrane region" description="Helical" evidence="1">
    <location>
        <begin position="123"/>
        <end position="147"/>
    </location>
</feature>
<evidence type="ECO:0000256" key="1">
    <source>
        <dbReference type="SAM" id="Phobius"/>
    </source>
</evidence>
<protein>
    <submittedName>
        <fullName evidence="2">Spore cortex biosynthesis protein YabQ</fullName>
    </submittedName>
</protein>
<feature type="transmembrane region" description="Helical" evidence="1">
    <location>
        <begin position="6"/>
        <end position="24"/>
    </location>
</feature>
<evidence type="ECO:0000313" key="2">
    <source>
        <dbReference type="EMBL" id="SFK72405.1"/>
    </source>
</evidence>
<dbReference type="Proteomes" id="UP000198915">
    <property type="component" value="Unassembled WGS sequence"/>
</dbReference>
<organism evidence="2 3">
    <name type="scientific">Brevibacillus centrosporus</name>
    <dbReference type="NCBI Taxonomy" id="54910"/>
    <lineage>
        <taxon>Bacteria</taxon>
        <taxon>Bacillati</taxon>
        <taxon>Bacillota</taxon>
        <taxon>Bacilli</taxon>
        <taxon>Bacillales</taxon>
        <taxon>Paenibacillaceae</taxon>
        <taxon>Brevibacillus</taxon>
    </lineage>
</organism>
<feature type="transmembrane region" description="Helical" evidence="1">
    <location>
        <begin position="36"/>
        <end position="61"/>
    </location>
</feature>
<dbReference type="EMBL" id="FORT01000018">
    <property type="protein sequence ID" value="SFK72405.1"/>
    <property type="molecule type" value="Genomic_DNA"/>
</dbReference>
<dbReference type="AlphaFoldDB" id="A0A1I4BUS1"/>
<keyword evidence="1" id="KW-1133">Transmembrane helix</keyword>
<dbReference type="RefSeq" id="WP_092274992.1">
    <property type="nucleotide sequence ID" value="NZ_FORT01000018.1"/>
</dbReference>
<feature type="transmembrane region" description="Helical" evidence="1">
    <location>
        <begin position="67"/>
        <end position="86"/>
    </location>
</feature>
<reference evidence="3" key="1">
    <citation type="submission" date="2016-10" db="EMBL/GenBank/DDBJ databases">
        <authorList>
            <person name="Varghese N."/>
            <person name="Submissions S."/>
        </authorList>
    </citation>
    <scope>NUCLEOTIDE SEQUENCE [LARGE SCALE GENOMIC DNA]</scope>
    <source>
        <strain evidence="3">OK042</strain>
    </source>
</reference>